<accession>A0A369Q5S7</accession>
<reference evidence="1 2" key="1">
    <citation type="submission" date="2018-04" db="EMBL/GenBank/DDBJ databases">
        <title>Altererythrobacter sp. HME9302 genome sequencing and assembly.</title>
        <authorList>
            <person name="Kang H."/>
            <person name="Kim H."/>
            <person name="Joh K."/>
        </authorList>
    </citation>
    <scope>NUCLEOTIDE SEQUENCE [LARGE SCALE GENOMIC DNA]</scope>
    <source>
        <strain evidence="1 2">HME9302</strain>
    </source>
</reference>
<protein>
    <submittedName>
        <fullName evidence="1">Uncharacterized protein</fullName>
    </submittedName>
</protein>
<gene>
    <name evidence="1" type="ORF">HME9302_00975</name>
</gene>
<dbReference type="Proteomes" id="UP000253727">
    <property type="component" value="Unassembled WGS sequence"/>
</dbReference>
<dbReference type="EMBL" id="QBKA01000002">
    <property type="protein sequence ID" value="RDC59780.1"/>
    <property type="molecule type" value="Genomic_DNA"/>
</dbReference>
<proteinExistence type="predicted"/>
<comment type="caution">
    <text evidence="1">The sequence shown here is derived from an EMBL/GenBank/DDBJ whole genome shotgun (WGS) entry which is preliminary data.</text>
</comment>
<keyword evidence="2" id="KW-1185">Reference proteome</keyword>
<evidence type="ECO:0000313" key="1">
    <source>
        <dbReference type="EMBL" id="RDC59780.1"/>
    </source>
</evidence>
<organism evidence="1 2">
    <name type="scientific">Alteripontixanthobacter maritimus</name>
    <dbReference type="NCBI Taxonomy" id="2161824"/>
    <lineage>
        <taxon>Bacteria</taxon>
        <taxon>Pseudomonadati</taxon>
        <taxon>Pseudomonadota</taxon>
        <taxon>Alphaproteobacteria</taxon>
        <taxon>Sphingomonadales</taxon>
        <taxon>Erythrobacteraceae</taxon>
        <taxon>Alteripontixanthobacter</taxon>
    </lineage>
</organism>
<dbReference type="AlphaFoldDB" id="A0A369Q5S7"/>
<sequence>MDKPDTSYGRKVTALHGGDIVTGAPNAGCVAKLKELLERAEAGEITGIVCASLHSDKLASYSIAGMVGPYSLLGAADMAQSELLDLMKAAQGDG</sequence>
<evidence type="ECO:0000313" key="2">
    <source>
        <dbReference type="Proteomes" id="UP000253727"/>
    </source>
</evidence>
<name>A0A369Q5S7_9SPHN</name>